<comment type="caution">
    <text evidence="3">The sequence shown here is derived from an EMBL/GenBank/DDBJ whole genome shotgun (WGS) entry which is preliminary data.</text>
</comment>
<organism evidence="3 4">
    <name type="scientific">Pseudomonas prosekii</name>
    <dbReference type="NCBI Taxonomy" id="1148509"/>
    <lineage>
        <taxon>Bacteria</taxon>
        <taxon>Pseudomonadati</taxon>
        <taxon>Pseudomonadota</taxon>
        <taxon>Gammaproteobacteria</taxon>
        <taxon>Pseudomonadales</taxon>
        <taxon>Pseudomonadaceae</taxon>
        <taxon>Pseudomonas</taxon>
    </lineage>
</organism>
<feature type="domain" description="YhdP central" evidence="2">
    <location>
        <begin position="4"/>
        <end position="1261"/>
    </location>
</feature>
<gene>
    <name evidence="3" type="ORF">C9I49_16365</name>
</gene>
<dbReference type="InterPro" id="IPR011836">
    <property type="entry name" value="YhdP"/>
</dbReference>
<evidence type="ECO:0000259" key="2">
    <source>
        <dbReference type="Pfam" id="PF13116"/>
    </source>
</evidence>
<dbReference type="Proteomes" id="UP000245056">
    <property type="component" value="Unassembled WGS sequence"/>
</dbReference>
<dbReference type="PANTHER" id="PTHR38690:SF1">
    <property type="entry name" value="PROTEASE"/>
    <property type="match status" value="1"/>
</dbReference>
<dbReference type="Pfam" id="PF13116">
    <property type="entry name" value="YhdP"/>
    <property type="match status" value="1"/>
</dbReference>
<proteinExistence type="predicted"/>
<protein>
    <submittedName>
        <fullName evidence="3">TIGR02099 family protein</fullName>
    </submittedName>
</protein>
<dbReference type="OrthoDB" id="9762238at2"/>
<dbReference type="AlphaFoldDB" id="A0A2U2D668"/>
<evidence type="ECO:0000256" key="1">
    <source>
        <dbReference type="SAM" id="Phobius"/>
    </source>
</evidence>
<feature type="transmembrane region" description="Helical" evidence="1">
    <location>
        <begin position="1215"/>
        <end position="1234"/>
    </location>
</feature>
<reference evidence="3 4" key="1">
    <citation type="submission" date="2018-05" db="EMBL/GenBank/DDBJ databases">
        <title>Genome sequences of two Antarctic strains of Pseudomonas prosekii: insights into adaptation to extreme conditions.</title>
        <authorList>
            <person name="Snopkova K."/>
            <person name="Dufkova K."/>
            <person name="Cejkova D."/>
            <person name="Sedlacek I."/>
            <person name="Smajs D."/>
        </authorList>
    </citation>
    <scope>NUCLEOTIDE SEQUENCE [LARGE SCALE GENOMIC DNA]</scope>
    <source>
        <strain evidence="3 4">P2673</strain>
    </source>
</reference>
<sequence length="1267" mass="137081">MDRLTRILAALTRWGLGLCALVLVLMALYVSLGRELTPLVAEYRADIETKATEALGMPLQIGALEGNWSGFAPILLAHDVTVGAGTNALRLDNVRVVPNLWASLLAREVRIAHLELNGLKISLKEGADGKWALEGLPIKDDQPLDPEQLLKRMQMVEQLSVLDSQVTLQPLDHPPLTFTYVGLNLKTGASRQRLDARLTLPDGQPVAMSLRTRVRANAWKDGKADAYVSLPQSDWSKWLPERLTQQWNFSELKAGGEVWLNWGEGTVQSAAIRLNAPQLKGAYAERKPIQINNLALNAYFQRNTEGALLTLDSLSMNLGDTRWETHLQIKQSVASGTEQELWHLQADRLDLTPLTPLINALGPLPQGVATAVEKLKVTGALRNVLLDMRPYATDDSKFSFAANLERVGFDAYHGAPAARNVSGSISGDLGHGELRMDSKDFVLHLDPIFAKPWQYIQANARLTWKLDKEGFTLVAPYLKVLGEEGKIAGDFLIRLHFDRSQEDYMDLRVGLVEGDGKYTAKYLPTVLSPALDEWLRTAILKGAVDEGFFQYQGSLNHGAADTARSISLFFKVHDAELAFQPGWPHISKVSGDVFIEDSGVRILASKGQLLDTQVRDVYVNIPHAPAGQNVHMFLDGAFAGGLGDGLKILQQAPIGTAETFAGWEGEGDLQGKLKLDIPLAKGDQPNILVDFKTAKARLKLAEPSLELTQLKGDFRFDSNKGLSGQNISARAFDKPVTAQIFADGSPGKLDTRVAASGQVEVKKLTDWLAVTQPLPVSGTVPYQLQLNLNGADSQLIVSSNLQGVAVDLPAPFGMAADVGRDTVFRMTLQGPERRYWVTYGDLANFTFASPPGNFADGRGELFLGAGNAVLPASKGLRISGVLSELDVGPWKALADKYAGQDPGGSAKQLLSGADFKVGKLSGIGTTLDQASVQLNRKPSVWALQLDSQQVKGSATIPDAKAAPIAINLQYVKLPAPDPTALADENSPDPLVDVDPTKIPALDITINQLFQGNDLVGAWSLKVRPTAKGIALNTLDMGLKGILLQGSGGWEGAPGATNSWYKGRISGKNLADVLKGWGFAPSVTSEEFHMDVDGRWPGSPAWVATKRFSGSLDASLNKGQFVEVEGSAQALRVFGLLNFNSIGRRLRLDFSDLFGKGLSYDRVKGLLVASNGVYVTREPILMTGPSSNIELNGTLNLVEDKVDAKLLVTLPVTNNLPIAALIVGAPAIGGALFLIDKLIGDRVARFASVKYTVKGPWKEPKITFEKPF</sequence>
<dbReference type="NCBIfam" id="TIGR02099">
    <property type="entry name" value="YhdP family protein"/>
    <property type="match status" value="1"/>
</dbReference>
<dbReference type="RefSeq" id="WP_109521329.1">
    <property type="nucleotide sequence ID" value="NZ_QFAW01000021.1"/>
</dbReference>
<dbReference type="PANTHER" id="PTHR38690">
    <property type="entry name" value="PROTEASE-RELATED"/>
    <property type="match status" value="1"/>
</dbReference>
<name>A0A2U2D668_9PSED</name>
<keyword evidence="1" id="KW-0812">Transmembrane</keyword>
<keyword evidence="1" id="KW-0472">Membrane</keyword>
<evidence type="ECO:0000313" key="4">
    <source>
        <dbReference type="Proteomes" id="UP000245056"/>
    </source>
</evidence>
<accession>A0A2U2D668</accession>
<dbReference type="EMBL" id="QFAW01000021">
    <property type="protein sequence ID" value="PWE43315.1"/>
    <property type="molecule type" value="Genomic_DNA"/>
</dbReference>
<keyword evidence="1" id="KW-1133">Transmembrane helix</keyword>
<evidence type="ECO:0000313" key="3">
    <source>
        <dbReference type="EMBL" id="PWE43315.1"/>
    </source>
</evidence>
<dbReference type="InterPro" id="IPR025263">
    <property type="entry name" value="YhdP_central"/>
</dbReference>